<keyword evidence="2" id="KW-0732">Signal</keyword>
<dbReference type="SUPFAM" id="SSF56601">
    <property type="entry name" value="beta-lactamase/transpeptidase-like"/>
    <property type="match status" value="1"/>
</dbReference>
<dbReference type="Pfam" id="PF17660">
    <property type="entry name" value="BTRD1"/>
    <property type="match status" value="2"/>
</dbReference>
<feature type="domain" description="Beta-lactamase-related" evidence="3">
    <location>
        <begin position="323"/>
        <end position="583"/>
    </location>
</feature>
<dbReference type="Pfam" id="PF00144">
    <property type="entry name" value="Beta-lactamase"/>
    <property type="match status" value="1"/>
</dbReference>
<dbReference type="Proteomes" id="UP000266152">
    <property type="component" value="Unassembled WGS sequence"/>
</dbReference>
<dbReference type="InterPro" id="IPR001466">
    <property type="entry name" value="Beta-lactam-related"/>
</dbReference>
<dbReference type="InterPro" id="IPR049511">
    <property type="entry name" value="PGH-like_rpt"/>
</dbReference>
<dbReference type="EMBL" id="PXOF01000110">
    <property type="protein sequence ID" value="RGP64773.1"/>
    <property type="molecule type" value="Genomic_DNA"/>
</dbReference>
<accession>A0A395RXB2</accession>
<evidence type="ECO:0000256" key="1">
    <source>
        <dbReference type="ARBA" id="ARBA00038215"/>
    </source>
</evidence>
<dbReference type="PANTHER" id="PTHR46825:SF9">
    <property type="entry name" value="BETA-LACTAMASE-RELATED DOMAIN-CONTAINING PROTEIN"/>
    <property type="match status" value="1"/>
</dbReference>
<gene>
    <name evidence="4" type="ORF">FSPOR_7709</name>
</gene>
<dbReference type="Gene3D" id="3.40.710.10">
    <property type="entry name" value="DD-peptidase/beta-lactamase superfamily"/>
    <property type="match status" value="1"/>
</dbReference>
<name>A0A395RXB2_FUSSP</name>
<dbReference type="STRING" id="5514.A0A395RXB2"/>
<dbReference type="InterPro" id="IPR012338">
    <property type="entry name" value="Beta-lactam/transpept-like"/>
</dbReference>
<proteinExistence type="inferred from homology"/>
<keyword evidence="5" id="KW-1185">Reference proteome</keyword>
<comment type="caution">
    <text evidence="4">The sequence shown here is derived from an EMBL/GenBank/DDBJ whole genome shotgun (WGS) entry which is preliminary data.</text>
</comment>
<evidence type="ECO:0000313" key="5">
    <source>
        <dbReference type="Proteomes" id="UP000266152"/>
    </source>
</evidence>
<protein>
    <submittedName>
        <fullName evidence="4">Penicillin-binding</fullName>
    </submittedName>
</protein>
<feature type="chain" id="PRO_5017187977" evidence="2">
    <location>
        <begin position="20"/>
        <end position="700"/>
    </location>
</feature>
<sequence length="700" mass="78895">MRLNILGCLLAFLPLLLHAQEEEDPNEISEMPTDSRPTVAWYIDNTAQSHTDRARELKIDGFRPMSLSGYGNPTETRYAATWIKDGRAGHSWQMAWGLKKKDFDEWVRKWRNGGFRLAIISANGPAGKAEFHGVMTLALDQLKWTYKCEIEDLDKYMAGKDNNGISRVVSFRMYGELDNRRYCVVLHENNGNERWALQHAEPGLLPNESWISEFNYPHVSRQFLRPAKLFMSHDGVITPLMTDMNVGGWSVAVRLNQTAMASEISRQGNQWFMPVDIQGASGFGKTQFNAIFVERTRYQPRLWAEHGEVSGFKNNKEAKKEVDGIMKDFLKENGIRQAQVAIGARGHAMLERSYTWAEMAYGTVKPHDVFLIGGVSKMFLHAAVKWCVVQLLITYDTPVYKLLGYRNAFDKRVEDISIQHLLDHTAGYDSEASGEAAFEFGKIGLKLPHNGTEPATIHDVIKYKLKQRLDYNPGERMVHSHYGSLLLGAVVANLTEMSYMDFLNKHILDGLDVSLFETDSRAHLRDKIVQQGLQIGVDARYPAKGEYVSGVYGGDGAIKEETAAAFSLRSSATSLVKFAGQHSVARIGKRRDGYRRGGIEGGYAYVETHGDFDWAMVFNTREFASKSAVLDLADKIRKVVDRTIAENKYGPFTLTCNPGPEILRKGYPGLDGVSQDSLDHLPECTEEELDEIMHDRKDLD</sequence>
<dbReference type="AlphaFoldDB" id="A0A395RXB2"/>
<evidence type="ECO:0000256" key="2">
    <source>
        <dbReference type="SAM" id="SignalP"/>
    </source>
</evidence>
<organism evidence="4 5">
    <name type="scientific">Fusarium sporotrichioides</name>
    <dbReference type="NCBI Taxonomy" id="5514"/>
    <lineage>
        <taxon>Eukaryota</taxon>
        <taxon>Fungi</taxon>
        <taxon>Dikarya</taxon>
        <taxon>Ascomycota</taxon>
        <taxon>Pezizomycotina</taxon>
        <taxon>Sordariomycetes</taxon>
        <taxon>Hypocreomycetidae</taxon>
        <taxon>Hypocreales</taxon>
        <taxon>Nectriaceae</taxon>
        <taxon>Fusarium</taxon>
    </lineage>
</organism>
<dbReference type="InterPro" id="IPR050491">
    <property type="entry name" value="AmpC-like"/>
</dbReference>
<evidence type="ECO:0000313" key="4">
    <source>
        <dbReference type="EMBL" id="RGP64773.1"/>
    </source>
</evidence>
<dbReference type="PANTHER" id="PTHR46825">
    <property type="entry name" value="D-ALANYL-D-ALANINE-CARBOXYPEPTIDASE/ENDOPEPTIDASE AMPH"/>
    <property type="match status" value="1"/>
</dbReference>
<feature type="signal peptide" evidence="2">
    <location>
        <begin position="1"/>
        <end position="19"/>
    </location>
</feature>
<reference evidence="4 5" key="1">
    <citation type="journal article" date="2018" name="PLoS Pathog.">
        <title>Evolution of structural diversity of trichothecenes, a family of toxins produced by plant pathogenic and entomopathogenic fungi.</title>
        <authorList>
            <person name="Proctor R.H."/>
            <person name="McCormick S.P."/>
            <person name="Kim H.S."/>
            <person name="Cardoza R.E."/>
            <person name="Stanley A.M."/>
            <person name="Lindo L."/>
            <person name="Kelly A."/>
            <person name="Brown D.W."/>
            <person name="Lee T."/>
            <person name="Vaughan M.M."/>
            <person name="Alexander N.J."/>
            <person name="Busman M."/>
            <person name="Gutierrez S."/>
        </authorList>
    </citation>
    <scope>NUCLEOTIDE SEQUENCE [LARGE SCALE GENOMIC DNA]</scope>
    <source>
        <strain evidence="4 5">NRRL 3299</strain>
    </source>
</reference>
<evidence type="ECO:0000259" key="3">
    <source>
        <dbReference type="Pfam" id="PF00144"/>
    </source>
</evidence>
<comment type="similarity">
    <text evidence="1">Belongs to the peptidase S12 family.</text>
</comment>